<evidence type="ECO:0000313" key="3">
    <source>
        <dbReference type="Proteomes" id="UP000009022"/>
    </source>
</evidence>
<proteinExistence type="predicted"/>
<feature type="transmembrane region" description="Helical" evidence="1">
    <location>
        <begin position="12"/>
        <end position="37"/>
    </location>
</feature>
<evidence type="ECO:0000256" key="1">
    <source>
        <dbReference type="SAM" id="Phobius"/>
    </source>
</evidence>
<dbReference type="CTD" id="6754211"/>
<gene>
    <name evidence="2" type="ORF">TRIADDRAFT_56698</name>
</gene>
<keyword evidence="1" id="KW-1133">Transmembrane helix</keyword>
<dbReference type="HOGENOM" id="CLU_1878066_0_0_1"/>
<dbReference type="AlphaFoldDB" id="B3RWC3"/>
<dbReference type="InParanoid" id="B3RWC3"/>
<sequence length="136" mass="14215">MDSAKTCKLTGKAVVVVCLLALIVIGVITASILVGVLQKNPNDVSLTSQNIPTSTASTLMNKNILTADSLKTISTAISSIALSSYSDISMGYDYGNNVDEDEQARESTIVASGTVVHEHFPSMTSSDRTSSVVSSN</sequence>
<dbReference type="RefSeq" id="XP_002112998.1">
    <property type="nucleotide sequence ID" value="XM_002112962.1"/>
</dbReference>
<protein>
    <submittedName>
        <fullName evidence="2">Uncharacterized protein</fullName>
    </submittedName>
</protein>
<keyword evidence="3" id="KW-1185">Reference proteome</keyword>
<dbReference type="Proteomes" id="UP000009022">
    <property type="component" value="Unassembled WGS sequence"/>
</dbReference>
<organism evidence="2 3">
    <name type="scientific">Trichoplax adhaerens</name>
    <name type="common">Trichoplax reptans</name>
    <dbReference type="NCBI Taxonomy" id="10228"/>
    <lineage>
        <taxon>Eukaryota</taxon>
        <taxon>Metazoa</taxon>
        <taxon>Placozoa</taxon>
        <taxon>Uniplacotomia</taxon>
        <taxon>Trichoplacea</taxon>
        <taxon>Trichoplacidae</taxon>
        <taxon>Trichoplax</taxon>
    </lineage>
</organism>
<dbReference type="EMBL" id="DS985245">
    <property type="protein sequence ID" value="EDV25108.1"/>
    <property type="molecule type" value="Genomic_DNA"/>
</dbReference>
<keyword evidence="1" id="KW-0812">Transmembrane</keyword>
<keyword evidence="1" id="KW-0472">Membrane</keyword>
<reference evidence="2 3" key="1">
    <citation type="journal article" date="2008" name="Nature">
        <title>The Trichoplax genome and the nature of placozoans.</title>
        <authorList>
            <person name="Srivastava M."/>
            <person name="Begovic E."/>
            <person name="Chapman J."/>
            <person name="Putnam N.H."/>
            <person name="Hellsten U."/>
            <person name="Kawashima T."/>
            <person name="Kuo A."/>
            <person name="Mitros T."/>
            <person name="Salamov A."/>
            <person name="Carpenter M.L."/>
            <person name="Signorovitch A.Y."/>
            <person name="Moreno M.A."/>
            <person name="Kamm K."/>
            <person name="Grimwood J."/>
            <person name="Schmutz J."/>
            <person name="Shapiro H."/>
            <person name="Grigoriev I.V."/>
            <person name="Buss L.W."/>
            <person name="Schierwater B."/>
            <person name="Dellaporta S.L."/>
            <person name="Rokhsar D.S."/>
        </authorList>
    </citation>
    <scope>NUCLEOTIDE SEQUENCE [LARGE SCALE GENOMIC DNA]</scope>
    <source>
        <strain evidence="2 3">Grell-BS-1999</strain>
    </source>
</reference>
<evidence type="ECO:0000313" key="2">
    <source>
        <dbReference type="EMBL" id="EDV25108.1"/>
    </source>
</evidence>
<name>B3RWC3_TRIAD</name>
<accession>B3RWC3</accession>
<dbReference type="KEGG" id="tad:TRIADDRAFT_56698"/>
<dbReference type="GeneID" id="6754211"/>